<keyword evidence="2" id="KW-1185">Reference proteome</keyword>
<name>A0ACB9SYB5_HOLOL</name>
<accession>A0ACB9SYB5</accession>
<protein>
    <submittedName>
        <fullName evidence="1">Homeobox protein mox</fullName>
    </submittedName>
</protein>
<organism evidence="1 2">
    <name type="scientific">Holotrichia oblita</name>
    <name type="common">Chafer beetle</name>
    <dbReference type="NCBI Taxonomy" id="644536"/>
    <lineage>
        <taxon>Eukaryota</taxon>
        <taxon>Metazoa</taxon>
        <taxon>Ecdysozoa</taxon>
        <taxon>Arthropoda</taxon>
        <taxon>Hexapoda</taxon>
        <taxon>Insecta</taxon>
        <taxon>Pterygota</taxon>
        <taxon>Neoptera</taxon>
        <taxon>Endopterygota</taxon>
        <taxon>Coleoptera</taxon>
        <taxon>Polyphaga</taxon>
        <taxon>Scarabaeiformia</taxon>
        <taxon>Scarabaeidae</taxon>
        <taxon>Melolonthinae</taxon>
        <taxon>Holotrichia</taxon>
    </lineage>
</organism>
<keyword evidence="1" id="KW-0238">DNA-binding</keyword>
<gene>
    <name evidence="1" type="ORF">MML48_6g00019596</name>
</gene>
<sequence>MHFVNPIKMETDHYVPSNSPTTFTPYQVHHNFFNYLPYPHSPTLYQNFDSRDYFDQQDPQNFLIYQKNVIARGIEDIIGGSGGQFSDGLGITRYQRYYESNHDCNSHYYEERYRDELQNENSDLKLFGGTPSSNSGLFQDEWSSLIEKDSINLNEKVEKPCREGLKSGSIPSKLDLLDIKQTESNTKPRKERTAFTKNQIKELETEFTHSNYLTRLRRYEIAVALDLTERQVKVWFQNRRMKWKRTKRIRQVAPEETNEEELK</sequence>
<dbReference type="Proteomes" id="UP001056778">
    <property type="component" value="Chromosome 6"/>
</dbReference>
<evidence type="ECO:0000313" key="1">
    <source>
        <dbReference type="EMBL" id="KAI4459554.1"/>
    </source>
</evidence>
<comment type="caution">
    <text evidence="1">The sequence shown here is derived from an EMBL/GenBank/DDBJ whole genome shotgun (WGS) entry which is preliminary data.</text>
</comment>
<reference evidence="1" key="1">
    <citation type="submission" date="2022-04" db="EMBL/GenBank/DDBJ databases">
        <title>Chromosome-scale genome assembly of Holotrichia oblita Faldermann.</title>
        <authorList>
            <person name="Rongchong L."/>
        </authorList>
    </citation>
    <scope>NUCLEOTIDE SEQUENCE</scope>
    <source>
        <strain evidence="1">81SQS9</strain>
    </source>
</reference>
<keyword evidence="1" id="KW-0371">Homeobox</keyword>
<proteinExistence type="predicted"/>
<dbReference type="EMBL" id="CM043020">
    <property type="protein sequence ID" value="KAI4459554.1"/>
    <property type="molecule type" value="Genomic_DNA"/>
</dbReference>
<evidence type="ECO:0000313" key="2">
    <source>
        <dbReference type="Proteomes" id="UP001056778"/>
    </source>
</evidence>